<dbReference type="AlphaFoldDB" id="A0A224YFM8"/>
<feature type="compositionally biased region" description="Low complexity" evidence="3">
    <location>
        <begin position="311"/>
        <end position="323"/>
    </location>
</feature>
<sequence>MQCIAVVLATIVIVPVSGDGSCSKPGGCKESACGPLEVPVSGKPRYDSFCRPLFTPPWELRKLRRCVCKRRYLRNSWGECVPRLKCIPCQFRWQKDYRECADGCPATCNSHFSKSCDKPCAPGCACPPGWVVHPRTPWKCIKAYRCLPKCPAHSEFQACVSSCLPKCGRATPERCEVNCDRGACVCKKGYIGLEKKGKLTCVRQVVCFWLARNKTLIEPSATPPSGATGGSLTPTSTPSGIIPQRGNASLTAATVPSSGSQAHPVGTPSSSVASHAAGVVSAGVQGGGTVSGVSGTTVGSNAGAHGGGTLSGVSGVTGESSAGIQGGGTLSGTSSTAGGSSARTQGGRTLSGVSSITGGSSTAVHGGGSLSDVSGTAGGSGAMRVGTQSGPASLHRGSISTSGTTSVGSSPTSGVSGVGGANVGAPTSGPTSPSGTVARGGAAVFSAPAEPSPGSSGTVPYLTATNTHSTISSHIAESFTPPEGAVPTGTGLEGATLVGASPFASSISSVDSAVHERLLSVGSTAQTGNTLLVDTGGRERTLVTVNEQS</sequence>
<keyword evidence="1" id="KW-0646">Protease inhibitor</keyword>
<feature type="compositionally biased region" description="Low complexity" evidence="3">
    <location>
        <begin position="331"/>
        <end position="362"/>
    </location>
</feature>
<dbReference type="CDD" id="cd19941">
    <property type="entry name" value="TIL"/>
    <property type="match status" value="2"/>
</dbReference>
<feature type="signal peptide" evidence="4">
    <location>
        <begin position="1"/>
        <end position="18"/>
    </location>
</feature>
<evidence type="ECO:0000256" key="3">
    <source>
        <dbReference type="SAM" id="MobiDB-lite"/>
    </source>
</evidence>
<accession>A0A224YFM8</accession>
<feature type="compositionally biased region" description="Polar residues" evidence="3">
    <location>
        <begin position="246"/>
        <end position="261"/>
    </location>
</feature>
<feature type="domain" description="TIL" evidence="5">
    <location>
        <begin position="95"/>
        <end position="146"/>
    </location>
</feature>
<feature type="compositionally biased region" description="Low complexity" evidence="3">
    <location>
        <begin position="223"/>
        <end position="240"/>
    </location>
</feature>
<dbReference type="InterPro" id="IPR002919">
    <property type="entry name" value="TIL_dom"/>
</dbReference>
<feature type="domain" description="TIL" evidence="5">
    <location>
        <begin position="150"/>
        <end position="207"/>
    </location>
</feature>
<dbReference type="PANTHER" id="PTHR23259">
    <property type="entry name" value="RIDDLE"/>
    <property type="match status" value="1"/>
</dbReference>
<dbReference type="SUPFAM" id="SSF57567">
    <property type="entry name" value="Serine protease inhibitors"/>
    <property type="match status" value="2"/>
</dbReference>
<dbReference type="InterPro" id="IPR051368">
    <property type="entry name" value="SerProtInhib-TIL_Domain"/>
</dbReference>
<dbReference type="EMBL" id="GFPF01005361">
    <property type="protein sequence ID" value="MAA16507.1"/>
    <property type="molecule type" value="Transcribed_RNA"/>
</dbReference>
<proteinExistence type="predicted"/>
<feature type="compositionally biased region" description="Low complexity" evidence="3">
    <location>
        <begin position="397"/>
        <end position="415"/>
    </location>
</feature>
<keyword evidence="4" id="KW-0732">Signal</keyword>
<feature type="region of interest" description="Disordered" evidence="3">
    <location>
        <begin position="219"/>
        <end position="273"/>
    </location>
</feature>
<evidence type="ECO:0000256" key="2">
    <source>
        <dbReference type="ARBA" id="ARBA00023157"/>
    </source>
</evidence>
<feature type="region of interest" description="Disordered" evidence="3">
    <location>
        <begin position="310"/>
        <end position="439"/>
    </location>
</feature>
<keyword evidence="2" id="KW-1015">Disulfide bond</keyword>
<dbReference type="Pfam" id="PF01826">
    <property type="entry name" value="TIL"/>
    <property type="match status" value="2"/>
</dbReference>
<dbReference type="InterPro" id="IPR036084">
    <property type="entry name" value="Ser_inhib-like_sf"/>
</dbReference>
<evidence type="ECO:0000256" key="4">
    <source>
        <dbReference type="SAM" id="SignalP"/>
    </source>
</evidence>
<feature type="chain" id="PRO_5013347686" evidence="4">
    <location>
        <begin position="19"/>
        <end position="549"/>
    </location>
</feature>
<organism evidence="6">
    <name type="scientific">Rhipicephalus zambeziensis</name>
    <dbReference type="NCBI Taxonomy" id="60191"/>
    <lineage>
        <taxon>Eukaryota</taxon>
        <taxon>Metazoa</taxon>
        <taxon>Ecdysozoa</taxon>
        <taxon>Arthropoda</taxon>
        <taxon>Chelicerata</taxon>
        <taxon>Arachnida</taxon>
        <taxon>Acari</taxon>
        <taxon>Parasitiformes</taxon>
        <taxon>Ixodida</taxon>
        <taxon>Ixodoidea</taxon>
        <taxon>Ixodidae</taxon>
        <taxon>Rhipicephalinae</taxon>
        <taxon>Rhipicephalus</taxon>
        <taxon>Rhipicephalus</taxon>
    </lineage>
</organism>
<evidence type="ECO:0000256" key="1">
    <source>
        <dbReference type="ARBA" id="ARBA00022690"/>
    </source>
</evidence>
<dbReference type="Gene3D" id="2.10.25.10">
    <property type="entry name" value="Laminin"/>
    <property type="match status" value="3"/>
</dbReference>
<evidence type="ECO:0000259" key="5">
    <source>
        <dbReference type="Pfam" id="PF01826"/>
    </source>
</evidence>
<name>A0A224YFM8_9ACAR</name>
<reference evidence="6" key="1">
    <citation type="journal article" date="2017" name="Parasit. Vectors">
        <title>Sialotranscriptomics of Rhipicephalus zambeziensis reveals intricate expression profiles of secretory proteins and suggests tight temporal transcriptional regulation during blood-feeding.</title>
        <authorList>
            <person name="de Castro M.H."/>
            <person name="de Klerk D."/>
            <person name="Pienaar R."/>
            <person name="Rees D.J.G."/>
            <person name="Mans B.J."/>
        </authorList>
    </citation>
    <scope>NUCLEOTIDE SEQUENCE</scope>
    <source>
        <tissue evidence="6">Salivary glands</tissue>
    </source>
</reference>
<dbReference type="GO" id="GO:0030414">
    <property type="term" value="F:peptidase inhibitor activity"/>
    <property type="evidence" value="ECO:0007669"/>
    <property type="project" value="UniProtKB-KW"/>
</dbReference>
<protein>
    <submittedName>
        <fullName evidence="6">TIL domain containing protein</fullName>
    </submittedName>
</protein>
<dbReference type="PANTHER" id="PTHR23259:SF70">
    <property type="entry name" value="ACCESSORY GLAND PROTEIN ACP62F-RELATED"/>
    <property type="match status" value="1"/>
</dbReference>
<evidence type="ECO:0000313" key="6">
    <source>
        <dbReference type="EMBL" id="MAA16507.1"/>
    </source>
</evidence>